<evidence type="ECO:0000259" key="3">
    <source>
        <dbReference type="PROSITE" id="PS51462"/>
    </source>
</evidence>
<reference evidence="4 5" key="1">
    <citation type="submission" date="2019-03" db="EMBL/GenBank/DDBJ databases">
        <title>Seongchinamella monodicae gen. nov., sp. nov., a novel member of the Gammaproteobacteria isolated from a tidal mudflat of beach.</title>
        <authorList>
            <person name="Yang H.G."/>
            <person name="Kang J.W."/>
            <person name="Lee S.D."/>
        </authorList>
    </citation>
    <scope>NUCLEOTIDE SEQUENCE [LARGE SCALE GENOMIC DNA]</scope>
    <source>
        <strain evidence="4 5">GH4-78</strain>
    </source>
</reference>
<dbReference type="CDD" id="cd04511">
    <property type="entry name" value="NUDIX_Hydrolase"/>
    <property type="match status" value="1"/>
</dbReference>
<dbReference type="InterPro" id="IPR020084">
    <property type="entry name" value="NUDIX_hydrolase_CS"/>
</dbReference>
<dbReference type="SUPFAM" id="SSF55811">
    <property type="entry name" value="Nudix"/>
    <property type="match status" value="1"/>
</dbReference>
<dbReference type="Gene3D" id="3.90.79.10">
    <property type="entry name" value="Nucleoside Triphosphate Pyrophosphohydrolase"/>
    <property type="match status" value="1"/>
</dbReference>
<evidence type="ECO:0000256" key="1">
    <source>
        <dbReference type="ARBA" id="ARBA00001946"/>
    </source>
</evidence>
<dbReference type="PANTHER" id="PTHR43222">
    <property type="entry name" value="NUDIX HYDROLASE 23"/>
    <property type="match status" value="1"/>
</dbReference>
<sequence>MKFCTSCGNTVALKIPQGDDRERFVCTSCETIHYVNPRVIVGCLPVYEGRVLLCKRAIEPRLGYWTLPAGFMENGETTPQGAARETWEEARARVSKLELYRVFDVPYISQVYMFYRCELDNGEYGVGPESLETALYEEQGIPWDQIAFPVVRETLREYFDDVREGHFPVRVSAIEYRHRKQQDKE</sequence>
<dbReference type="Gene3D" id="2.20.70.10">
    <property type="match status" value="1"/>
</dbReference>
<evidence type="ECO:0000256" key="2">
    <source>
        <dbReference type="ARBA" id="ARBA00022801"/>
    </source>
</evidence>
<dbReference type="AlphaFoldDB" id="A0A4R5LSD2"/>
<protein>
    <submittedName>
        <fullName evidence="4">NUDIX domain-containing protein</fullName>
    </submittedName>
</protein>
<comment type="caution">
    <text evidence="4">The sequence shown here is derived from an EMBL/GenBank/DDBJ whole genome shotgun (WGS) entry which is preliminary data.</text>
</comment>
<dbReference type="InterPro" id="IPR000086">
    <property type="entry name" value="NUDIX_hydrolase_dom"/>
</dbReference>
<proteinExistence type="predicted"/>
<dbReference type="Pfam" id="PF14803">
    <property type="entry name" value="Zn_ribbon_Nudix"/>
    <property type="match status" value="1"/>
</dbReference>
<evidence type="ECO:0000313" key="5">
    <source>
        <dbReference type="Proteomes" id="UP000295554"/>
    </source>
</evidence>
<comment type="cofactor">
    <cofactor evidence="1">
        <name>Mg(2+)</name>
        <dbReference type="ChEBI" id="CHEBI:18420"/>
    </cofactor>
</comment>
<dbReference type="RefSeq" id="WP_133212176.1">
    <property type="nucleotide sequence ID" value="NZ_SMSE01000002.1"/>
</dbReference>
<evidence type="ECO:0000313" key="4">
    <source>
        <dbReference type="EMBL" id="TDG13825.1"/>
    </source>
</evidence>
<organism evidence="4 5">
    <name type="scientific">Seongchinamella unica</name>
    <dbReference type="NCBI Taxonomy" id="2547392"/>
    <lineage>
        <taxon>Bacteria</taxon>
        <taxon>Pseudomonadati</taxon>
        <taxon>Pseudomonadota</taxon>
        <taxon>Gammaproteobacteria</taxon>
        <taxon>Cellvibrionales</taxon>
        <taxon>Halieaceae</taxon>
        <taxon>Seongchinamella</taxon>
    </lineage>
</organism>
<dbReference type="PROSITE" id="PS51462">
    <property type="entry name" value="NUDIX"/>
    <property type="match status" value="1"/>
</dbReference>
<accession>A0A4R5LSD2</accession>
<feature type="domain" description="Nudix hydrolase" evidence="3">
    <location>
        <begin position="36"/>
        <end position="163"/>
    </location>
</feature>
<dbReference type="InterPro" id="IPR015797">
    <property type="entry name" value="NUDIX_hydrolase-like_dom_sf"/>
</dbReference>
<dbReference type="OrthoDB" id="542521at2"/>
<gene>
    <name evidence="4" type="ORF">E2F43_09970</name>
</gene>
<dbReference type="InterPro" id="IPR029401">
    <property type="entry name" value="Nudix_N"/>
</dbReference>
<dbReference type="Pfam" id="PF00293">
    <property type="entry name" value="NUDIX"/>
    <property type="match status" value="1"/>
</dbReference>
<keyword evidence="2" id="KW-0378">Hydrolase</keyword>
<dbReference type="PANTHER" id="PTHR43222:SF2">
    <property type="entry name" value="NUDIX HYDROLASE 23, CHLOROPLASTIC"/>
    <property type="match status" value="1"/>
</dbReference>
<dbReference type="PROSITE" id="PS00893">
    <property type="entry name" value="NUDIX_BOX"/>
    <property type="match status" value="1"/>
</dbReference>
<dbReference type="GO" id="GO:0016787">
    <property type="term" value="F:hydrolase activity"/>
    <property type="evidence" value="ECO:0007669"/>
    <property type="project" value="UniProtKB-KW"/>
</dbReference>
<keyword evidence="5" id="KW-1185">Reference proteome</keyword>
<name>A0A4R5LSD2_9GAMM</name>
<dbReference type="EMBL" id="SMSE01000002">
    <property type="protein sequence ID" value="TDG13825.1"/>
    <property type="molecule type" value="Genomic_DNA"/>
</dbReference>
<dbReference type="Proteomes" id="UP000295554">
    <property type="component" value="Unassembled WGS sequence"/>
</dbReference>